<dbReference type="EMBL" id="JAADJG010000031">
    <property type="protein sequence ID" value="KAF4457240.1"/>
    <property type="molecule type" value="Genomic_DNA"/>
</dbReference>
<protein>
    <recommendedName>
        <fullName evidence="1">2EXR domain-containing protein</fullName>
    </recommendedName>
</protein>
<proteinExistence type="predicted"/>
<feature type="domain" description="2EXR" evidence="1">
    <location>
        <begin position="6"/>
        <end position="112"/>
    </location>
</feature>
<dbReference type="Pfam" id="PF20150">
    <property type="entry name" value="2EXR"/>
    <property type="match status" value="1"/>
</dbReference>
<reference evidence="2" key="1">
    <citation type="submission" date="2020-01" db="EMBL/GenBank/DDBJ databases">
        <title>Identification and distribution of gene clusters putatively required for synthesis of sphingolipid metabolism inhibitors in phylogenetically diverse species of the filamentous fungus Fusarium.</title>
        <authorList>
            <person name="Kim H.-S."/>
            <person name="Busman M."/>
            <person name="Brown D.W."/>
            <person name="Divon H."/>
            <person name="Uhlig S."/>
            <person name="Proctor R.H."/>
        </authorList>
    </citation>
    <scope>NUCLEOTIDE SEQUENCE</scope>
    <source>
        <strain evidence="2">NRRL 53441</strain>
    </source>
</reference>
<evidence type="ECO:0000259" key="1">
    <source>
        <dbReference type="Pfam" id="PF20150"/>
    </source>
</evidence>
<sequence length="295" mass="33935">MAEPSFHPFPLLPPELRAKIWEAACLPRTGTQRGLHYVDVDRVKPLECDDDCEDFFGNMEGYNPIIELEYEGEGYVTLRALKTNQQDMRSAYMWDVGLWMACKESRNVIKKHLDLDGWVAFRNDPDRFGLYEEDFPSAIVPHKDEKGCPMIMVTPNNDIFCINTSDLRSLPSFQMKLYAPFLSTRKFTPMAAWNMALEYDPSWNTSFPRNLGRLKNEKSARGLLANWLEGFLDDFRSAPTFWLIDKNVSWVTRPGLDLGRATVYRDCDGDYVEVHWDDTRSGTGRAKGAVAKFMT</sequence>
<name>A0A8H4KTL7_9HYPO</name>
<gene>
    <name evidence="2" type="ORF">F53441_804</name>
</gene>
<dbReference type="OrthoDB" id="3596450at2759"/>
<dbReference type="PANTHER" id="PTHR35910:SF1">
    <property type="entry name" value="2EXR DOMAIN-CONTAINING PROTEIN"/>
    <property type="match status" value="1"/>
</dbReference>
<dbReference type="InterPro" id="IPR045518">
    <property type="entry name" value="2EXR"/>
</dbReference>
<comment type="caution">
    <text evidence="2">The sequence shown here is derived from an EMBL/GenBank/DDBJ whole genome shotgun (WGS) entry which is preliminary data.</text>
</comment>
<organism evidence="2 3">
    <name type="scientific">Fusarium austroafricanum</name>
    <dbReference type="NCBI Taxonomy" id="2364996"/>
    <lineage>
        <taxon>Eukaryota</taxon>
        <taxon>Fungi</taxon>
        <taxon>Dikarya</taxon>
        <taxon>Ascomycota</taxon>
        <taxon>Pezizomycotina</taxon>
        <taxon>Sordariomycetes</taxon>
        <taxon>Hypocreomycetidae</taxon>
        <taxon>Hypocreales</taxon>
        <taxon>Nectriaceae</taxon>
        <taxon>Fusarium</taxon>
        <taxon>Fusarium concolor species complex</taxon>
    </lineage>
</organism>
<dbReference type="PANTHER" id="PTHR35910">
    <property type="entry name" value="2EXR DOMAIN-CONTAINING PROTEIN"/>
    <property type="match status" value="1"/>
</dbReference>
<dbReference type="Proteomes" id="UP000605986">
    <property type="component" value="Unassembled WGS sequence"/>
</dbReference>
<evidence type="ECO:0000313" key="2">
    <source>
        <dbReference type="EMBL" id="KAF4457240.1"/>
    </source>
</evidence>
<evidence type="ECO:0000313" key="3">
    <source>
        <dbReference type="Proteomes" id="UP000605986"/>
    </source>
</evidence>
<keyword evidence="3" id="KW-1185">Reference proteome</keyword>
<accession>A0A8H4KTL7</accession>
<dbReference type="AlphaFoldDB" id="A0A8H4KTL7"/>